<feature type="chain" id="PRO_5039587908" description="Aldose 1-epimerase" evidence="16">
    <location>
        <begin position="20"/>
        <end position="394"/>
    </location>
</feature>
<evidence type="ECO:0000256" key="3">
    <source>
        <dbReference type="ARBA" id="ARBA00005028"/>
    </source>
</evidence>
<evidence type="ECO:0000256" key="6">
    <source>
        <dbReference type="ARBA" id="ARBA00013185"/>
    </source>
</evidence>
<comment type="caution">
    <text evidence="17">The sequence shown here is derived from an EMBL/GenBank/DDBJ whole genome shotgun (WGS) entry which is preliminary data.</text>
</comment>
<dbReference type="AlphaFoldDB" id="A0A660KY82"/>
<name>A0A660KY82_9ACTN</name>
<evidence type="ECO:0000256" key="7">
    <source>
        <dbReference type="ARBA" id="ARBA00014165"/>
    </source>
</evidence>
<evidence type="ECO:0000256" key="5">
    <source>
        <dbReference type="ARBA" id="ARBA00011245"/>
    </source>
</evidence>
<dbReference type="PIRSF" id="PIRSF005096">
    <property type="entry name" value="GALM"/>
    <property type="match status" value="1"/>
</dbReference>
<dbReference type="GO" id="GO:0006006">
    <property type="term" value="P:glucose metabolic process"/>
    <property type="evidence" value="ECO:0007669"/>
    <property type="project" value="TreeGrafter"/>
</dbReference>
<dbReference type="InterPro" id="IPR014718">
    <property type="entry name" value="GH-type_carb-bd"/>
</dbReference>
<keyword evidence="18" id="KW-1185">Reference proteome</keyword>
<evidence type="ECO:0000256" key="15">
    <source>
        <dbReference type="PIRSR" id="PIRSR005096-3"/>
    </source>
</evidence>
<dbReference type="GO" id="GO:0030246">
    <property type="term" value="F:carbohydrate binding"/>
    <property type="evidence" value="ECO:0007669"/>
    <property type="project" value="InterPro"/>
</dbReference>
<dbReference type="PROSITE" id="PS00545">
    <property type="entry name" value="ALDOSE_1_EPIMERASE"/>
    <property type="match status" value="1"/>
</dbReference>
<feature type="signal peptide" evidence="16">
    <location>
        <begin position="1"/>
        <end position="19"/>
    </location>
</feature>
<dbReference type="Pfam" id="PF01263">
    <property type="entry name" value="Aldose_epim"/>
    <property type="match status" value="1"/>
</dbReference>
<evidence type="ECO:0000256" key="2">
    <source>
        <dbReference type="ARBA" id="ARBA00004496"/>
    </source>
</evidence>
<comment type="similarity">
    <text evidence="4 12">Belongs to the aldose epimerase family.</text>
</comment>
<dbReference type="PANTHER" id="PTHR10091">
    <property type="entry name" value="ALDOSE-1-EPIMERASE"/>
    <property type="match status" value="1"/>
</dbReference>
<evidence type="ECO:0000256" key="13">
    <source>
        <dbReference type="PIRSR" id="PIRSR005096-1"/>
    </source>
</evidence>
<dbReference type="RefSeq" id="WP_121258523.1">
    <property type="nucleotide sequence ID" value="NZ_RBIL01000003.1"/>
</dbReference>
<dbReference type="UniPathway" id="UPA00242"/>
<keyword evidence="16" id="KW-0732">Signal</keyword>
<dbReference type="OrthoDB" id="9779408at2"/>
<keyword evidence="11 12" id="KW-0119">Carbohydrate metabolism</keyword>
<evidence type="ECO:0000256" key="11">
    <source>
        <dbReference type="ARBA" id="ARBA00023277"/>
    </source>
</evidence>
<evidence type="ECO:0000256" key="4">
    <source>
        <dbReference type="ARBA" id="ARBA00006206"/>
    </source>
</evidence>
<dbReference type="Proteomes" id="UP000278962">
    <property type="component" value="Unassembled WGS sequence"/>
</dbReference>
<dbReference type="FunFam" id="2.70.98.10:FF:000003">
    <property type="entry name" value="Aldose 1-epimerase"/>
    <property type="match status" value="1"/>
</dbReference>
<dbReference type="PANTHER" id="PTHR10091:SF0">
    <property type="entry name" value="GALACTOSE MUTAROTASE"/>
    <property type="match status" value="1"/>
</dbReference>
<comment type="subunit">
    <text evidence="5">Monomer.</text>
</comment>
<dbReference type="GO" id="GO:0033499">
    <property type="term" value="P:galactose catabolic process via UDP-galactose, Leloir pathway"/>
    <property type="evidence" value="ECO:0007669"/>
    <property type="project" value="TreeGrafter"/>
</dbReference>
<dbReference type="NCBIfam" id="NF008277">
    <property type="entry name" value="PRK11055.1"/>
    <property type="match status" value="1"/>
</dbReference>
<evidence type="ECO:0000313" key="17">
    <source>
        <dbReference type="EMBL" id="RKQ84969.1"/>
    </source>
</evidence>
<evidence type="ECO:0000313" key="18">
    <source>
        <dbReference type="Proteomes" id="UP000278962"/>
    </source>
</evidence>
<evidence type="ECO:0000256" key="1">
    <source>
        <dbReference type="ARBA" id="ARBA00001614"/>
    </source>
</evidence>
<dbReference type="Gene3D" id="2.70.98.10">
    <property type="match status" value="1"/>
</dbReference>
<dbReference type="InterPro" id="IPR008183">
    <property type="entry name" value="Aldose_1/G6P_1-epimerase"/>
</dbReference>
<evidence type="ECO:0000256" key="14">
    <source>
        <dbReference type="PIRSR" id="PIRSR005096-2"/>
    </source>
</evidence>
<feature type="binding site" evidence="15">
    <location>
        <begin position="220"/>
        <end position="222"/>
    </location>
    <ligand>
        <name>beta-D-galactose</name>
        <dbReference type="ChEBI" id="CHEBI:27667"/>
    </ligand>
</feature>
<dbReference type="InterPro" id="IPR015443">
    <property type="entry name" value="Aldose_1-epimerase"/>
</dbReference>
<dbReference type="SUPFAM" id="SSF74650">
    <property type="entry name" value="Galactose mutarotase-like"/>
    <property type="match status" value="1"/>
</dbReference>
<dbReference type="InterPro" id="IPR047215">
    <property type="entry name" value="Galactose_mutarotase-like"/>
</dbReference>
<feature type="active site" description="Proton donor" evidence="13">
    <location>
        <position position="220"/>
    </location>
</feature>
<dbReference type="EMBL" id="RBIL01000003">
    <property type="protein sequence ID" value="RKQ84969.1"/>
    <property type="molecule type" value="Genomic_DNA"/>
</dbReference>
<dbReference type="GO" id="GO:0005737">
    <property type="term" value="C:cytoplasm"/>
    <property type="evidence" value="ECO:0007669"/>
    <property type="project" value="UniProtKB-SubCell"/>
</dbReference>
<comment type="catalytic activity">
    <reaction evidence="1 12">
        <text>alpha-D-glucose = beta-D-glucose</text>
        <dbReference type="Rhea" id="RHEA:10264"/>
        <dbReference type="ChEBI" id="CHEBI:15903"/>
        <dbReference type="ChEBI" id="CHEBI:17925"/>
        <dbReference type="EC" id="5.1.3.3"/>
    </reaction>
</comment>
<accession>A0A660KY82</accession>
<feature type="active site" description="Proton acceptor" evidence="13">
    <location>
        <position position="358"/>
    </location>
</feature>
<dbReference type="GO" id="GO:0004034">
    <property type="term" value="F:aldose 1-epimerase activity"/>
    <property type="evidence" value="ECO:0007669"/>
    <property type="project" value="UniProtKB-EC"/>
</dbReference>
<keyword evidence="9" id="KW-0597">Phosphoprotein</keyword>
<dbReference type="InterPro" id="IPR011013">
    <property type="entry name" value="Gal_mutarotase_sf_dom"/>
</dbReference>
<comment type="pathway">
    <text evidence="3 12">Carbohydrate metabolism; hexose metabolism.</text>
</comment>
<protein>
    <recommendedName>
        <fullName evidence="7 12">Aldose 1-epimerase</fullName>
        <ecNumber evidence="6 12">5.1.3.3</ecNumber>
    </recommendedName>
</protein>
<feature type="binding site" evidence="14">
    <location>
        <position position="292"/>
    </location>
    <ligand>
        <name>beta-D-galactose</name>
        <dbReference type="ChEBI" id="CHEBI:27667"/>
    </ligand>
</feature>
<reference evidence="17 18" key="1">
    <citation type="submission" date="2018-10" db="EMBL/GenBank/DDBJ databases">
        <title>Genomic Encyclopedia of Archaeal and Bacterial Type Strains, Phase II (KMG-II): from individual species to whole genera.</title>
        <authorList>
            <person name="Goeker M."/>
        </authorList>
    </citation>
    <scope>NUCLEOTIDE SEQUENCE [LARGE SCALE GENOMIC DNA]</scope>
    <source>
        <strain evidence="17 18">DSM 14954</strain>
    </source>
</reference>
<evidence type="ECO:0000256" key="9">
    <source>
        <dbReference type="ARBA" id="ARBA00022553"/>
    </source>
</evidence>
<evidence type="ECO:0000256" key="12">
    <source>
        <dbReference type="PIRNR" id="PIRNR005096"/>
    </source>
</evidence>
<keyword evidence="10 12" id="KW-0413">Isomerase</keyword>
<comment type="subcellular location">
    <subcellularLocation>
        <location evidence="2">Cytoplasm</location>
    </subcellularLocation>
</comment>
<gene>
    <name evidence="17" type="ORF">C8N24_6600</name>
</gene>
<keyword evidence="8" id="KW-0963">Cytoplasm</keyword>
<evidence type="ECO:0000256" key="10">
    <source>
        <dbReference type="ARBA" id="ARBA00023235"/>
    </source>
</evidence>
<proteinExistence type="inferred from homology"/>
<evidence type="ECO:0000256" key="16">
    <source>
        <dbReference type="SAM" id="SignalP"/>
    </source>
</evidence>
<dbReference type="InterPro" id="IPR018052">
    <property type="entry name" value="Ald1_epimerase_CS"/>
</dbReference>
<evidence type="ECO:0000256" key="8">
    <source>
        <dbReference type="ARBA" id="ARBA00022490"/>
    </source>
</evidence>
<sequence>MTRLLVAVLCTAVMSGALSAPAGARSKTGGGGLSVTKAGFGNLPASMGGTAIDRYTLRNSNGMTVSILTYGGIVQQLVAPDRRGRPANVVLGFDSIDGYTSDAYVKSNPYFGAIIGRYGNRIGGAKFTLDGTTFTLDANNNGNTLHGGFKGFDKQVWSAEAVRTFRSVGVKLTRVSADGEGGFPGRLPVTVVYSLDNRNRLQMDYRATTDKPTVVNLTNHAYFNLAGEGSGSIEGHLLRINADRYTPVDAGLIPTGATPPVAGTPFDFRAFTPIGARIRGNDQQLVYGRGYDHNFVLNPNRGHDLNTAAQLVDPGSGRMLTVLTEEPGLQFYSGNFLDGTLYGTSGRQYRQGDGLCLETQHFPDSPNKPGFPSTTLRPGQTYATTTVYAFSTVG</sequence>
<dbReference type="CDD" id="cd09019">
    <property type="entry name" value="galactose_mutarotase_like"/>
    <property type="match status" value="1"/>
</dbReference>
<organism evidence="17 18">
    <name type="scientific">Solirubrobacter pauli</name>
    <dbReference type="NCBI Taxonomy" id="166793"/>
    <lineage>
        <taxon>Bacteria</taxon>
        <taxon>Bacillati</taxon>
        <taxon>Actinomycetota</taxon>
        <taxon>Thermoleophilia</taxon>
        <taxon>Solirubrobacterales</taxon>
        <taxon>Solirubrobacteraceae</taxon>
        <taxon>Solirubrobacter</taxon>
    </lineage>
</organism>
<feature type="binding site" evidence="15">
    <location>
        <begin position="120"/>
        <end position="121"/>
    </location>
    <ligand>
        <name>beta-D-galactose</name>
        <dbReference type="ChEBI" id="CHEBI:27667"/>
    </ligand>
</feature>
<dbReference type="EC" id="5.1.3.3" evidence="6 12"/>